<dbReference type="InterPro" id="IPR036397">
    <property type="entry name" value="RNaseH_sf"/>
</dbReference>
<evidence type="ECO:0008006" key="2">
    <source>
        <dbReference type="Google" id="ProtNLM"/>
    </source>
</evidence>
<accession>A0A1B6GKJ4</accession>
<protein>
    <recommendedName>
        <fullName evidence="2">Tc1-like transposase DDE domain-containing protein</fullName>
    </recommendedName>
</protein>
<reference evidence="1" key="1">
    <citation type="submission" date="2015-11" db="EMBL/GenBank/DDBJ databases">
        <title>De novo transcriptome assembly of four potential Pierce s Disease insect vectors from Arizona vineyards.</title>
        <authorList>
            <person name="Tassone E.E."/>
        </authorList>
    </citation>
    <scope>NUCLEOTIDE SEQUENCE</scope>
</reference>
<feature type="non-terminal residue" evidence="1">
    <location>
        <position position="1"/>
    </location>
</feature>
<organism evidence="1">
    <name type="scientific">Cuerna arida</name>
    <dbReference type="NCBI Taxonomy" id="1464854"/>
    <lineage>
        <taxon>Eukaryota</taxon>
        <taxon>Metazoa</taxon>
        <taxon>Ecdysozoa</taxon>
        <taxon>Arthropoda</taxon>
        <taxon>Hexapoda</taxon>
        <taxon>Insecta</taxon>
        <taxon>Pterygota</taxon>
        <taxon>Neoptera</taxon>
        <taxon>Paraneoptera</taxon>
        <taxon>Hemiptera</taxon>
        <taxon>Auchenorrhyncha</taxon>
        <taxon>Membracoidea</taxon>
        <taxon>Cicadellidae</taxon>
        <taxon>Cicadellinae</taxon>
        <taxon>Proconiini</taxon>
        <taxon>Cuerna</taxon>
    </lineage>
</organism>
<dbReference type="EMBL" id="GECZ01006800">
    <property type="protein sequence ID" value="JAS62969.1"/>
    <property type="molecule type" value="Transcribed_RNA"/>
</dbReference>
<dbReference type="GO" id="GO:0003676">
    <property type="term" value="F:nucleic acid binding"/>
    <property type="evidence" value="ECO:0007669"/>
    <property type="project" value="InterPro"/>
</dbReference>
<name>A0A1B6GKJ4_9HEMI</name>
<sequence length="110" mass="12814">FSKNMLFTDEASFIREGIFNVRNNHVWAQVNPNAIVQRGYQDRFSINVWVGILNIMLIGPHILPNRLNAQSYLVFLRDVLPDLLENVPLQQRLDLWFQHDGALSHFAIEI</sequence>
<proteinExistence type="predicted"/>
<gene>
    <name evidence="1" type="ORF">g.50412</name>
</gene>
<dbReference type="PANTHER" id="PTHR47326:SF1">
    <property type="entry name" value="HTH PSQ-TYPE DOMAIN-CONTAINING PROTEIN"/>
    <property type="match status" value="1"/>
</dbReference>
<dbReference type="PANTHER" id="PTHR47326">
    <property type="entry name" value="TRANSPOSABLE ELEMENT TC3 TRANSPOSASE-LIKE PROTEIN"/>
    <property type="match status" value="1"/>
</dbReference>
<evidence type="ECO:0000313" key="1">
    <source>
        <dbReference type="EMBL" id="JAS62969.1"/>
    </source>
</evidence>
<dbReference type="Gene3D" id="3.30.420.10">
    <property type="entry name" value="Ribonuclease H-like superfamily/Ribonuclease H"/>
    <property type="match status" value="1"/>
</dbReference>
<feature type="non-terminal residue" evidence="1">
    <location>
        <position position="110"/>
    </location>
</feature>
<dbReference type="AlphaFoldDB" id="A0A1B6GKJ4"/>